<reference evidence="2 3" key="1">
    <citation type="submission" date="2020-11" db="EMBL/GenBank/DDBJ databases">
        <authorList>
            <person name="Lassalle F."/>
        </authorList>
    </citation>
    <scope>NUCLEOTIDE SEQUENCE [LARGE SCALE GENOMIC DNA]</scope>
    <source>
        <strain evidence="2 3">JC140</strain>
    </source>
</reference>
<accession>A0ABM8PKV4</accession>
<dbReference type="RefSeq" id="WP_142592464.1">
    <property type="nucleotide sequence ID" value="NZ_CABFWF030000011.1"/>
</dbReference>
<dbReference type="EMBL" id="CABFWF030000011">
    <property type="protein sequence ID" value="CAD7035530.1"/>
    <property type="molecule type" value="Genomic_DNA"/>
</dbReference>
<dbReference type="PROSITE" id="PS00018">
    <property type="entry name" value="EF_HAND_1"/>
    <property type="match status" value="1"/>
</dbReference>
<keyword evidence="1" id="KW-0472">Membrane</keyword>
<dbReference type="PANTHER" id="PTHR32309:SF31">
    <property type="entry name" value="CAPSULAR EXOPOLYSACCHARIDE FAMILY"/>
    <property type="match status" value="1"/>
</dbReference>
<comment type="caution">
    <text evidence="2">The sequence shown here is derived from an EMBL/GenBank/DDBJ whole genome shotgun (WGS) entry which is preliminary data.</text>
</comment>
<sequence>MDEMDHNRDDEISLLDLSVVVAENLKLLIIVPLLAGTLAYFAIDALKPREYKSEALVRADAHEIALLRSARVLNEPLRQSTLLSQHDDRIQAARSSLLEAMTLEPVDGTGMYRITLTLDDPDEANRLLTQIIAKLISESEPLGDYRSMLELQLETQQAALDDLTASFARLNEGYSRLLTGGDGQVPLIQGEIGQSLVALISSIEAKRQEVARTTQALSGSLSEEDVIQAPTLPDNPEPRGLFMISALVVVIMGFLVLVGAFAREGLRRASASPNGSAKVARIRRAFWLDRKKA</sequence>
<dbReference type="Proteomes" id="UP000606921">
    <property type="component" value="Unassembled WGS sequence"/>
</dbReference>
<evidence type="ECO:0000313" key="2">
    <source>
        <dbReference type="EMBL" id="CAD7035530.1"/>
    </source>
</evidence>
<proteinExistence type="predicted"/>
<gene>
    <name evidence="2" type="ORF">REJC140_03420</name>
</gene>
<keyword evidence="1" id="KW-0812">Transmembrane</keyword>
<evidence type="ECO:0008006" key="4">
    <source>
        <dbReference type="Google" id="ProtNLM"/>
    </source>
</evidence>
<organism evidence="2 3">
    <name type="scientific">Pseudorhizobium endolithicum</name>
    <dbReference type="NCBI Taxonomy" id="1191678"/>
    <lineage>
        <taxon>Bacteria</taxon>
        <taxon>Pseudomonadati</taxon>
        <taxon>Pseudomonadota</taxon>
        <taxon>Alphaproteobacteria</taxon>
        <taxon>Hyphomicrobiales</taxon>
        <taxon>Rhizobiaceae</taxon>
        <taxon>Rhizobium/Agrobacterium group</taxon>
        <taxon>Pseudorhizobium</taxon>
    </lineage>
</organism>
<protein>
    <recommendedName>
        <fullName evidence="4">Polysaccharide chain length determinant N-terminal domain-containing protein</fullName>
    </recommendedName>
</protein>
<feature type="transmembrane region" description="Helical" evidence="1">
    <location>
        <begin position="25"/>
        <end position="43"/>
    </location>
</feature>
<evidence type="ECO:0000313" key="3">
    <source>
        <dbReference type="Proteomes" id="UP000606921"/>
    </source>
</evidence>
<evidence type="ECO:0000256" key="1">
    <source>
        <dbReference type="SAM" id="Phobius"/>
    </source>
</evidence>
<name>A0ABM8PKV4_9HYPH</name>
<dbReference type="InterPro" id="IPR050445">
    <property type="entry name" value="Bact_polysacc_biosynth/exp"/>
</dbReference>
<keyword evidence="3" id="KW-1185">Reference proteome</keyword>
<keyword evidence="1" id="KW-1133">Transmembrane helix</keyword>
<dbReference type="PANTHER" id="PTHR32309">
    <property type="entry name" value="TYROSINE-PROTEIN KINASE"/>
    <property type="match status" value="1"/>
</dbReference>
<dbReference type="InterPro" id="IPR018247">
    <property type="entry name" value="EF_Hand_1_Ca_BS"/>
</dbReference>
<feature type="transmembrane region" description="Helical" evidence="1">
    <location>
        <begin position="241"/>
        <end position="262"/>
    </location>
</feature>